<keyword evidence="12" id="KW-1185">Reference proteome</keyword>
<name>A0A8J5TII8_HOMAM</name>
<evidence type="ECO:0000256" key="7">
    <source>
        <dbReference type="ARBA" id="ARBA00023242"/>
    </source>
</evidence>
<evidence type="ECO:0000256" key="8">
    <source>
        <dbReference type="ARBA" id="ARBA00025687"/>
    </source>
</evidence>
<evidence type="ECO:0000313" key="11">
    <source>
        <dbReference type="EMBL" id="KAG7172758.1"/>
    </source>
</evidence>
<feature type="region of interest" description="Disordered" evidence="10">
    <location>
        <begin position="353"/>
        <end position="387"/>
    </location>
</feature>
<evidence type="ECO:0000256" key="3">
    <source>
        <dbReference type="ARBA" id="ARBA00019664"/>
    </source>
</evidence>
<feature type="region of interest" description="Disordered" evidence="10">
    <location>
        <begin position="314"/>
        <end position="335"/>
    </location>
</feature>
<evidence type="ECO:0000313" key="12">
    <source>
        <dbReference type="Proteomes" id="UP000747542"/>
    </source>
</evidence>
<gene>
    <name evidence="11" type="primary">Med30-L1</name>
    <name evidence="11" type="ORF">Hamer_G006991</name>
</gene>
<organism evidence="11 12">
    <name type="scientific">Homarus americanus</name>
    <name type="common">American lobster</name>
    <dbReference type="NCBI Taxonomy" id="6706"/>
    <lineage>
        <taxon>Eukaryota</taxon>
        <taxon>Metazoa</taxon>
        <taxon>Ecdysozoa</taxon>
        <taxon>Arthropoda</taxon>
        <taxon>Crustacea</taxon>
        <taxon>Multicrustacea</taxon>
        <taxon>Malacostraca</taxon>
        <taxon>Eumalacostraca</taxon>
        <taxon>Eucarida</taxon>
        <taxon>Decapoda</taxon>
        <taxon>Pleocyemata</taxon>
        <taxon>Astacidea</taxon>
        <taxon>Nephropoidea</taxon>
        <taxon>Nephropidae</taxon>
        <taxon>Homarus</taxon>
    </lineage>
</organism>
<comment type="function">
    <text evidence="8">Component of the Mediator complex, a coactivator involved in the regulated transcription of nearly all RNA polymerase II-dependent genes. Mediator functions as a bridge to convey information from gene-specific regulatory proteins to the basal RNA polymerase II transcription machinery. Mediator is recruited to promoters by direct interactions with regulatory proteins and serves as a scaffold for the assembly of a functional preinitiation complex with RNA polymerase II and the general transcription factors.</text>
</comment>
<keyword evidence="6" id="KW-0804">Transcription</keyword>
<dbReference type="EMBL" id="JAHLQT010010484">
    <property type="protein sequence ID" value="KAG7172758.1"/>
    <property type="molecule type" value="Genomic_DNA"/>
</dbReference>
<keyword evidence="5" id="KW-0010">Activator</keyword>
<evidence type="ECO:0000256" key="6">
    <source>
        <dbReference type="ARBA" id="ARBA00023163"/>
    </source>
</evidence>
<dbReference type="Proteomes" id="UP000747542">
    <property type="component" value="Unassembled WGS sequence"/>
</dbReference>
<evidence type="ECO:0000256" key="9">
    <source>
        <dbReference type="ARBA" id="ARBA00031981"/>
    </source>
</evidence>
<reference evidence="11" key="1">
    <citation type="journal article" date="2021" name="Sci. Adv.">
        <title>The American lobster genome reveals insights on longevity, neural, and immune adaptations.</title>
        <authorList>
            <person name="Polinski J.M."/>
            <person name="Zimin A.V."/>
            <person name="Clark K.F."/>
            <person name="Kohn A.B."/>
            <person name="Sadowski N."/>
            <person name="Timp W."/>
            <person name="Ptitsyn A."/>
            <person name="Khanna P."/>
            <person name="Romanova D.Y."/>
            <person name="Williams P."/>
            <person name="Greenwood S.J."/>
            <person name="Moroz L.L."/>
            <person name="Walt D.R."/>
            <person name="Bodnar A.G."/>
        </authorList>
    </citation>
    <scope>NUCLEOTIDE SEQUENCE</scope>
    <source>
        <strain evidence="11">GMGI-L3</strain>
    </source>
</reference>
<feature type="compositionally biased region" description="Basic and acidic residues" evidence="10">
    <location>
        <begin position="370"/>
        <end position="387"/>
    </location>
</feature>
<dbReference type="Pfam" id="PF11315">
    <property type="entry name" value="Med30"/>
    <property type="match status" value="1"/>
</dbReference>
<keyword evidence="4" id="KW-0805">Transcription regulation</keyword>
<dbReference type="PANTHER" id="PTHR31705:SF4">
    <property type="entry name" value="MEDIATOR OF RNA POLYMERASE II TRANSCRIPTION SUBUNIT 30"/>
    <property type="match status" value="1"/>
</dbReference>
<evidence type="ECO:0000256" key="5">
    <source>
        <dbReference type="ARBA" id="ARBA00023159"/>
    </source>
</evidence>
<comment type="similarity">
    <text evidence="2">Belongs to the Mediator complex subunit 30 family.</text>
</comment>
<proteinExistence type="inferred from homology"/>
<evidence type="ECO:0000256" key="10">
    <source>
        <dbReference type="SAM" id="MobiDB-lite"/>
    </source>
</evidence>
<comment type="caution">
    <text evidence="11">The sequence shown here is derived from an EMBL/GenBank/DDBJ whole genome shotgun (WGS) entry which is preliminary data.</text>
</comment>
<dbReference type="GO" id="GO:0045893">
    <property type="term" value="P:positive regulation of DNA-templated transcription"/>
    <property type="evidence" value="ECO:0007669"/>
    <property type="project" value="TreeGrafter"/>
</dbReference>
<dbReference type="GO" id="GO:0016592">
    <property type="term" value="C:mediator complex"/>
    <property type="evidence" value="ECO:0007669"/>
    <property type="project" value="TreeGrafter"/>
</dbReference>
<protein>
    <recommendedName>
        <fullName evidence="3">Mediator of RNA polymerase II transcription subunit 30</fullName>
    </recommendedName>
    <alternativeName>
        <fullName evidence="9">Mediator complex subunit 30</fullName>
    </alternativeName>
</protein>
<evidence type="ECO:0000256" key="2">
    <source>
        <dbReference type="ARBA" id="ARBA00010606"/>
    </source>
</evidence>
<dbReference type="AlphaFoldDB" id="A0A8J5TII8"/>
<sequence length="406" mass="46657">MVYGCSQGVQQGGGESSQTQPHPQRNTSFLCKAGCEAVQEIVLRTSEVFSHLKNMPLPNGSNQGTQLSTEKKMRIQENLSAIQRHFKPLRAIYIRVNDDCAGMEYTHIESLIPYKDEADNRADYKKIGENYRHLVEESRELKEVGCFCVTFVPFYVTLMKTKHDRRNYTDKELINDMIVPLLHQWTKANALFKPPVINQCRTIELKLTKLWHKAVETSLGKGNLARKNEFLHTLDTLFDILTCKCSIQLCSESNCSHSGKRENNSHIDCGCPREKKIPVLELEFIKAQRTKAEGQGSMQMGSIDYSETKKQIANAKKREQIREREQKKKMKSEEAIQREEELCQDVYHFFDSSSDEQEATSDDTTIPKSPIHEGDYRPVAHDHLGSEHHVGDEQHLVYFFLVTLKF</sequence>
<evidence type="ECO:0000256" key="1">
    <source>
        <dbReference type="ARBA" id="ARBA00004123"/>
    </source>
</evidence>
<keyword evidence="7" id="KW-0539">Nucleus</keyword>
<dbReference type="InterPro" id="IPR021019">
    <property type="entry name" value="Mediator_Med30_met"/>
</dbReference>
<comment type="subcellular location">
    <subcellularLocation>
        <location evidence="1">Nucleus</location>
    </subcellularLocation>
</comment>
<dbReference type="GO" id="GO:0003712">
    <property type="term" value="F:transcription coregulator activity"/>
    <property type="evidence" value="ECO:0007669"/>
    <property type="project" value="TreeGrafter"/>
</dbReference>
<evidence type="ECO:0000256" key="4">
    <source>
        <dbReference type="ARBA" id="ARBA00023015"/>
    </source>
</evidence>
<feature type="region of interest" description="Disordered" evidence="10">
    <location>
        <begin position="1"/>
        <end position="25"/>
    </location>
</feature>
<dbReference type="PANTHER" id="PTHR31705">
    <property type="entry name" value="MEDIATOR OF RNA POLYMERASE II TRANSCRIPTION SUBUNIT 30"/>
    <property type="match status" value="1"/>
</dbReference>
<accession>A0A8J5TII8</accession>